<sequence>MHQLHKCKAAMTFQPALRDRAGRILKEKQSNIALSCCGSKEQGKLPWSSKGWCTLGQFYLKLNAEKTLSMLDRMETFVQTKKIELLSSMGSYDKKIVVNLVISATPTSNWTGGCLAHSKRILSKVLTTWPPDICCLLISHTTLIGKELMREKGHAEMENSRMGKLQGTERRMQLQDYSIRQVAG</sequence>
<accession>A0AAV6MQ86</accession>
<name>A0AAV6MQ86_9ROSI</name>
<dbReference type="Proteomes" id="UP000685013">
    <property type="component" value="Chromosome 12"/>
</dbReference>
<evidence type="ECO:0000313" key="2">
    <source>
        <dbReference type="Proteomes" id="UP000685013"/>
    </source>
</evidence>
<organism evidence="1 2">
    <name type="scientific">Cucurbita argyrosperma subsp. sororia</name>
    <dbReference type="NCBI Taxonomy" id="37648"/>
    <lineage>
        <taxon>Eukaryota</taxon>
        <taxon>Viridiplantae</taxon>
        <taxon>Streptophyta</taxon>
        <taxon>Embryophyta</taxon>
        <taxon>Tracheophyta</taxon>
        <taxon>Spermatophyta</taxon>
        <taxon>Magnoliopsida</taxon>
        <taxon>eudicotyledons</taxon>
        <taxon>Gunneridae</taxon>
        <taxon>Pentapetalae</taxon>
        <taxon>rosids</taxon>
        <taxon>fabids</taxon>
        <taxon>Cucurbitales</taxon>
        <taxon>Cucurbitaceae</taxon>
        <taxon>Cucurbiteae</taxon>
        <taxon>Cucurbita</taxon>
    </lineage>
</organism>
<protein>
    <submittedName>
        <fullName evidence="1">Uncharacterized protein</fullName>
    </submittedName>
</protein>
<comment type="caution">
    <text evidence="1">The sequence shown here is derived from an EMBL/GenBank/DDBJ whole genome shotgun (WGS) entry which is preliminary data.</text>
</comment>
<feature type="non-terminal residue" evidence="1">
    <location>
        <position position="1"/>
    </location>
</feature>
<evidence type="ECO:0000313" key="1">
    <source>
        <dbReference type="EMBL" id="KAG6585788.1"/>
    </source>
</evidence>
<dbReference type="AlphaFoldDB" id="A0AAV6MQ86"/>
<keyword evidence="2" id="KW-1185">Reference proteome</keyword>
<gene>
    <name evidence="1" type="ORF">SDJN03_18521</name>
</gene>
<dbReference type="EMBL" id="JAGKQH010000012">
    <property type="protein sequence ID" value="KAG6585788.1"/>
    <property type="molecule type" value="Genomic_DNA"/>
</dbReference>
<proteinExistence type="predicted"/>
<reference evidence="1 2" key="1">
    <citation type="journal article" date="2021" name="Hortic Res">
        <title>The domestication of Cucurbita argyrosperma as revealed by the genome of its wild relative.</title>
        <authorList>
            <person name="Barrera-Redondo J."/>
            <person name="Sanchez-de la Vega G."/>
            <person name="Aguirre-Liguori J.A."/>
            <person name="Castellanos-Morales G."/>
            <person name="Gutierrez-Guerrero Y.T."/>
            <person name="Aguirre-Dugua X."/>
            <person name="Aguirre-Planter E."/>
            <person name="Tenaillon M.I."/>
            <person name="Lira-Saade R."/>
            <person name="Eguiarte L.E."/>
        </authorList>
    </citation>
    <scope>NUCLEOTIDE SEQUENCE [LARGE SCALE GENOMIC DNA]</scope>
    <source>
        <strain evidence="1">JBR-2021</strain>
    </source>
</reference>